<dbReference type="EMBL" id="CACSAS010000030">
    <property type="protein sequence ID" value="CAA0129347.1"/>
    <property type="molecule type" value="Genomic_DNA"/>
</dbReference>
<feature type="domain" description="Tail sheath protein C-terminal" evidence="3">
    <location>
        <begin position="353"/>
        <end position="453"/>
    </location>
</feature>
<dbReference type="RefSeq" id="WP_159602306.1">
    <property type="nucleotide sequence ID" value="NZ_CACSAS010000030.1"/>
</dbReference>
<dbReference type="Pfam" id="PF04984">
    <property type="entry name" value="Phage_sheath_1"/>
    <property type="match status" value="1"/>
</dbReference>
<feature type="domain" description="Tail sheath protein subtilisin-like" evidence="2">
    <location>
        <begin position="210"/>
        <end position="350"/>
    </location>
</feature>
<dbReference type="InterPro" id="IPR020287">
    <property type="entry name" value="Tail_sheath_C"/>
</dbReference>
<proteinExistence type="inferred from homology"/>
<comment type="similarity">
    <text evidence="1">Belongs to the myoviridae tail sheath protein family.</text>
</comment>
<dbReference type="InterPro" id="IPR035089">
    <property type="entry name" value="Phage_sheath_subtilisin"/>
</dbReference>
<organism evidence="4 5">
    <name type="scientific">Starkeya nomas</name>
    <dbReference type="NCBI Taxonomy" id="2666134"/>
    <lineage>
        <taxon>Bacteria</taxon>
        <taxon>Pseudomonadati</taxon>
        <taxon>Pseudomonadota</taxon>
        <taxon>Alphaproteobacteria</taxon>
        <taxon>Hyphomicrobiales</taxon>
        <taxon>Xanthobacteraceae</taxon>
        <taxon>Starkeya</taxon>
    </lineage>
</organism>
<evidence type="ECO:0008006" key="6">
    <source>
        <dbReference type="Google" id="ProtNLM"/>
    </source>
</evidence>
<accession>A0A5S9R5N0</accession>
<dbReference type="PANTHER" id="PTHR35861:SF1">
    <property type="entry name" value="PHAGE TAIL SHEATH PROTEIN"/>
    <property type="match status" value="1"/>
</dbReference>
<name>A0A5S9R5N0_9HYPH</name>
<dbReference type="InterPro" id="IPR052042">
    <property type="entry name" value="Tail_sheath_structural"/>
</dbReference>
<evidence type="ECO:0000313" key="5">
    <source>
        <dbReference type="Proteomes" id="UP000433050"/>
    </source>
</evidence>
<gene>
    <name evidence="4" type="ORF">STARVERO_04490</name>
</gene>
<dbReference type="Proteomes" id="UP000433050">
    <property type="component" value="Unassembled WGS sequence"/>
</dbReference>
<evidence type="ECO:0000256" key="1">
    <source>
        <dbReference type="ARBA" id="ARBA00008005"/>
    </source>
</evidence>
<evidence type="ECO:0000259" key="2">
    <source>
        <dbReference type="Pfam" id="PF04984"/>
    </source>
</evidence>
<sequence length="472" mass="50181">MTTEYLHGVETIEVSDGIRPVRRVRTSVIAATGTAPDADPDVFPLNRPVAIAGNTRLAAQLGRAGTLYDTVAAIYAQIGAIVSIVRVDEGANFETTLANICGDPIAKTGVHAHLSAPALIALKPKIHIAPGWTSQRPTTGVSEIQVTEGGTGYATAPTVVITPDKGAKAVALVQGGSVQTVIVTQPGLGHTAPPVITFVGGGGEDAAATAVIGTTANPAVTNMISVAERQRGIVLADGPNTTNDAAISYRNDYGSDRVMVIDPHALAFDTALATNVPRPASAYAAGLQAKMDNERGFWWPFSNQPIAGITGVSRPIAADLSDRNSEHNYLNENEITTIIRENGFRFFGLRSCSSDPATAFLSVRRIIDVVRDEVEAAFTWALDRPFSPQLVREIIESVNAYLRILKAEGAIVGGVAWLNPDFNPASNLMDGKLTIDFDIEPVAPIERLTFRIHRNPDYYTEAVEEIVRAIAA</sequence>
<dbReference type="Pfam" id="PF17482">
    <property type="entry name" value="Phage_sheath_1C"/>
    <property type="match status" value="1"/>
</dbReference>
<evidence type="ECO:0000259" key="3">
    <source>
        <dbReference type="Pfam" id="PF17482"/>
    </source>
</evidence>
<reference evidence="4 5" key="1">
    <citation type="submission" date="2019-12" db="EMBL/GenBank/DDBJ databases">
        <authorList>
            <person name="Reyes-Prieto M."/>
        </authorList>
    </citation>
    <scope>NUCLEOTIDE SEQUENCE [LARGE SCALE GENOMIC DNA]</scope>
    <source>
        <strain evidence="4">HF14-78462</strain>
    </source>
</reference>
<evidence type="ECO:0000313" key="4">
    <source>
        <dbReference type="EMBL" id="CAA0129347.1"/>
    </source>
</evidence>
<protein>
    <recommendedName>
        <fullName evidence="6">Prophage major tail sheath protein</fullName>
    </recommendedName>
</protein>
<dbReference type="PANTHER" id="PTHR35861">
    <property type="match status" value="1"/>
</dbReference>
<dbReference type="AlphaFoldDB" id="A0A5S9R5N0"/>
<keyword evidence="5" id="KW-1185">Reference proteome</keyword>